<evidence type="ECO:0000313" key="2">
    <source>
        <dbReference type="Proteomes" id="UP001054811"/>
    </source>
</evidence>
<name>A0ABY5NL08_9MICO</name>
<reference evidence="1" key="1">
    <citation type="submission" date="2022-01" db="EMBL/GenBank/DDBJ databases">
        <title>Microbacterium eymi and Microbacterium rhizovicinus sp. nov., isolated from the rhizospheric soil of Elymus tsukushiensis, a plant native to the Dokdo Islands, Republic of Korea.</title>
        <authorList>
            <person name="Hwang Y.J."/>
        </authorList>
    </citation>
    <scope>NUCLEOTIDE SEQUENCE</scope>
    <source>
        <strain evidence="1">KUDC0405</strain>
    </source>
</reference>
<organism evidence="1 2">
    <name type="scientific">Microbacterium elymi</name>
    <dbReference type="NCBI Taxonomy" id="2909587"/>
    <lineage>
        <taxon>Bacteria</taxon>
        <taxon>Bacillati</taxon>
        <taxon>Actinomycetota</taxon>
        <taxon>Actinomycetes</taxon>
        <taxon>Micrococcales</taxon>
        <taxon>Microbacteriaceae</taxon>
        <taxon>Microbacterium</taxon>
    </lineage>
</organism>
<keyword evidence="2" id="KW-1185">Reference proteome</keyword>
<dbReference type="RefSeq" id="WP_259612481.1">
    <property type="nucleotide sequence ID" value="NZ_CP091139.2"/>
</dbReference>
<accession>A0ABY5NL08</accession>
<dbReference type="EMBL" id="CP091139">
    <property type="protein sequence ID" value="UUT35850.1"/>
    <property type="molecule type" value="Genomic_DNA"/>
</dbReference>
<sequence length="346" mass="36142">MAVRVTGRLAGYTTTSKASAATVAVRLGTLRTAAPTIAGTTAVGSRITARPGTWTAGTAFSYQWYADGRAISRATASTYAIASTQLGKRISVRVIGRKSGYLTVVRTSAATARAPKVATPSISGTAAVGSRLTARPGTWTTGTVFSYQWYANGTAISRATASTLAVTSSRIGAAITVKVTGRKSGYASVAKTSKATLRVPKAVTPTVSGSRYVTRVLTAKPGAWTAGTAFTYQWYANGRAISRATKATLKLGTAQAGKKISVRVTGRKSGYTTVSRTSAATGVIGYPSRTTPASLWNCPSWAPIKGNASSMIYHMPGQRFYNATQPEDCFRTETAARAAGYRKAKV</sequence>
<protein>
    <submittedName>
        <fullName evidence="1">Uncharacterized protein</fullName>
    </submittedName>
</protein>
<evidence type="ECO:0000313" key="1">
    <source>
        <dbReference type="EMBL" id="UUT35850.1"/>
    </source>
</evidence>
<dbReference type="Gene3D" id="2.60.40.2700">
    <property type="match status" value="3"/>
</dbReference>
<proteinExistence type="predicted"/>
<gene>
    <name evidence="1" type="ORF">L2X98_22010</name>
</gene>
<dbReference type="Proteomes" id="UP001054811">
    <property type="component" value="Chromosome"/>
</dbReference>